<feature type="signal peptide" evidence="1">
    <location>
        <begin position="1"/>
        <end position="26"/>
    </location>
</feature>
<gene>
    <name evidence="3" type="ORF">Pan44_45250</name>
</gene>
<dbReference type="Pfam" id="PF01261">
    <property type="entry name" value="AP_endonuc_2"/>
    <property type="match status" value="1"/>
</dbReference>
<dbReference type="PANTHER" id="PTHR12110:SF53">
    <property type="entry name" value="BLR5974 PROTEIN"/>
    <property type="match status" value="1"/>
</dbReference>
<evidence type="ECO:0000313" key="3">
    <source>
        <dbReference type="EMBL" id="QDT56471.1"/>
    </source>
</evidence>
<dbReference type="InterPro" id="IPR006311">
    <property type="entry name" value="TAT_signal"/>
</dbReference>
<accession>A0A517SK32</accession>
<evidence type="ECO:0000256" key="1">
    <source>
        <dbReference type="SAM" id="SignalP"/>
    </source>
</evidence>
<feature type="chain" id="PRO_5021790023" evidence="1">
    <location>
        <begin position="27"/>
        <end position="350"/>
    </location>
</feature>
<dbReference type="PANTHER" id="PTHR12110">
    <property type="entry name" value="HYDROXYPYRUVATE ISOMERASE"/>
    <property type="match status" value="1"/>
</dbReference>
<feature type="domain" description="Xylose isomerase-like TIM barrel" evidence="2">
    <location>
        <begin position="64"/>
        <end position="298"/>
    </location>
</feature>
<name>A0A517SK32_9PLAN</name>
<protein>
    <submittedName>
        <fullName evidence="3">Xylose isomerase-like TIM barrel</fullName>
    </submittedName>
</protein>
<dbReference type="PROSITE" id="PS51318">
    <property type="entry name" value="TAT"/>
    <property type="match status" value="1"/>
</dbReference>
<keyword evidence="3" id="KW-0413">Isomerase</keyword>
<dbReference type="Proteomes" id="UP000315700">
    <property type="component" value="Chromosome"/>
</dbReference>
<dbReference type="AlphaFoldDB" id="A0A517SK32"/>
<dbReference type="InterPro" id="IPR013022">
    <property type="entry name" value="Xyl_isomerase-like_TIM-brl"/>
</dbReference>
<evidence type="ECO:0000313" key="4">
    <source>
        <dbReference type="Proteomes" id="UP000315700"/>
    </source>
</evidence>
<keyword evidence="1" id="KW-0732">Signal</keyword>
<dbReference type="RefSeq" id="WP_145033944.1">
    <property type="nucleotide sequence ID" value="NZ_CP036271.1"/>
</dbReference>
<dbReference type="Gene3D" id="3.20.20.150">
    <property type="entry name" value="Divalent-metal-dependent TIM barrel enzymes"/>
    <property type="match status" value="1"/>
</dbReference>
<sequence length="350" mass="38863" precursor="true">MNLSRRSFLSVAAAAVAAAATPRLFAAPATGPLFRISLAQWSLHKTLRAGKLDNLDFAKTAKETFGIEGIEYVNQFFKDKAKDEKYLAEMKKRAADHGVKSLLIMCDGEGNLGDPDDKKRTTAVENHYKWADAAEFLGCHSIRVNAASKGSFEEQQKLAADGLHRLTEYAEKKNLNVIVENHGGLSSNGEWLAGVMKLVDHPHCGTLPDFGNFRVKDGEWYDRYKGVTELMPYAKAVSAKSHDFDPERPLVTTNGDQETDYLKMMKIVLDAGYHSWVGIEYEGGKVDEIEGIKLTKQLLERVRDELTKKPAAAAPATGTTGFSGYTYGQPTYRYSKAQARQSRRAYRRGV</sequence>
<dbReference type="InParanoid" id="A0A517SK32"/>
<dbReference type="KEGG" id="ccos:Pan44_45250"/>
<organism evidence="3 4">
    <name type="scientific">Caulifigura coniformis</name>
    <dbReference type="NCBI Taxonomy" id="2527983"/>
    <lineage>
        <taxon>Bacteria</taxon>
        <taxon>Pseudomonadati</taxon>
        <taxon>Planctomycetota</taxon>
        <taxon>Planctomycetia</taxon>
        <taxon>Planctomycetales</taxon>
        <taxon>Planctomycetaceae</taxon>
        <taxon>Caulifigura</taxon>
    </lineage>
</organism>
<dbReference type="GO" id="GO:0016853">
    <property type="term" value="F:isomerase activity"/>
    <property type="evidence" value="ECO:0007669"/>
    <property type="project" value="UniProtKB-KW"/>
</dbReference>
<dbReference type="InterPro" id="IPR050312">
    <property type="entry name" value="IolE/XylAMocC-like"/>
</dbReference>
<dbReference type="SUPFAM" id="SSF51658">
    <property type="entry name" value="Xylose isomerase-like"/>
    <property type="match status" value="1"/>
</dbReference>
<dbReference type="OrthoDB" id="9810637at2"/>
<dbReference type="InterPro" id="IPR036237">
    <property type="entry name" value="Xyl_isomerase-like_sf"/>
</dbReference>
<evidence type="ECO:0000259" key="2">
    <source>
        <dbReference type="Pfam" id="PF01261"/>
    </source>
</evidence>
<proteinExistence type="predicted"/>
<dbReference type="EMBL" id="CP036271">
    <property type="protein sequence ID" value="QDT56471.1"/>
    <property type="molecule type" value="Genomic_DNA"/>
</dbReference>
<reference evidence="3 4" key="1">
    <citation type="submission" date="2019-02" db="EMBL/GenBank/DDBJ databases">
        <title>Deep-cultivation of Planctomycetes and their phenomic and genomic characterization uncovers novel biology.</title>
        <authorList>
            <person name="Wiegand S."/>
            <person name="Jogler M."/>
            <person name="Boedeker C."/>
            <person name="Pinto D."/>
            <person name="Vollmers J."/>
            <person name="Rivas-Marin E."/>
            <person name="Kohn T."/>
            <person name="Peeters S.H."/>
            <person name="Heuer A."/>
            <person name="Rast P."/>
            <person name="Oberbeckmann S."/>
            <person name="Bunk B."/>
            <person name="Jeske O."/>
            <person name="Meyerdierks A."/>
            <person name="Storesund J.E."/>
            <person name="Kallscheuer N."/>
            <person name="Luecker S."/>
            <person name="Lage O.M."/>
            <person name="Pohl T."/>
            <person name="Merkel B.J."/>
            <person name="Hornburger P."/>
            <person name="Mueller R.-W."/>
            <person name="Bruemmer F."/>
            <person name="Labrenz M."/>
            <person name="Spormann A.M."/>
            <person name="Op den Camp H."/>
            <person name="Overmann J."/>
            <person name="Amann R."/>
            <person name="Jetten M.S.M."/>
            <person name="Mascher T."/>
            <person name="Medema M.H."/>
            <person name="Devos D.P."/>
            <person name="Kaster A.-K."/>
            <person name="Ovreas L."/>
            <person name="Rohde M."/>
            <person name="Galperin M.Y."/>
            <person name="Jogler C."/>
        </authorList>
    </citation>
    <scope>NUCLEOTIDE SEQUENCE [LARGE SCALE GENOMIC DNA]</scope>
    <source>
        <strain evidence="3 4">Pan44</strain>
    </source>
</reference>
<keyword evidence="4" id="KW-1185">Reference proteome</keyword>